<feature type="compositionally biased region" description="Basic and acidic residues" evidence="3">
    <location>
        <begin position="1"/>
        <end position="19"/>
    </location>
</feature>
<dbReference type="PANTHER" id="PTHR12993">
    <property type="entry name" value="N-ACETYLGLUCOSAMINYL-PHOSPHATIDYLINOSITOL DE-N-ACETYLASE-RELATED"/>
    <property type="match status" value="1"/>
</dbReference>
<feature type="region of interest" description="Disordered" evidence="3">
    <location>
        <begin position="1"/>
        <end position="22"/>
    </location>
</feature>
<comment type="caution">
    <text evidence="4">The sequence shown here is derived from an EMBL/GenBank/DDBJ whole genome shotgun (WGS) entry which is preliminary data.</text>
</comment>
<keyword evidence="2" id="KW-0479">Metal-binding</keyword>
<dbReference type="PANTHER" id="PTHR12993:SF11">
    <property type="entry name" value="N-ACETYLGLUCOSAMINYL-PHOSPHATIDYLINOSITOL DE-N-ACETYLASE"/>
    <property type="match status" value="1"/>
</dbReference>
<keyword evidence="2" id="KW-0378">Hydrolase</keyword>
<dbReference type="EMBL" id="JAGPXE010000007">
    <property type="protein sequence ID" value="MBQ0925703.1"/>
    <property type="molecule type" value="Genomic_DNA"/>
</dbReference>
<sequence length="294" mass="33167">MADKLRLMTVHAHPDDESSKGAATTARYVAEGHDVMVVTCTGGEAGSILNPAMDRPEVVENLTDVRREEMAKAAEILGVEHRWLGFVDSGLPEGDPMPALPEGVFATVPIEESTRELVKVMREFRPHVVITYDENGGYPHPDHIRCHEISVAAFDAAGDPDLYQGQGEPWQPLKLYYSHGFSRKRMQLFHESLLADGKESPYTDWLERWDSQNRPDPDDRVTTRVPCGEYFEQRDDALRAHATQIDPTSRWFAVSCDVQRELWPTEDYELVRSLVDTTLPEDDLFAGVQEKVCA</sequence>
<protein>
    <recommendedName>
        <fullName evidence="2">Mycothiol S-conjugate amidase</fullName>
        <ecNumber evidence="2">3.5.1.115</ecNumber>
    </recommendedName>
</protein>
<evidence type="ECO:0000256" key="2">
    <source>
        <dbReference type="HAMAP-Rule" id="MF_01482"/>
    </source>
</evidence>
<keyword evidence="5" id="KW-1185">Reference proteome</keyword>
<organism evidence="4 5">
    <name type="scientific">Saccharopolyspora endophytica</name>
    <dbReference type="NCBI Taxonomy" id="543886"/>
    <lineage>
        <taxon>Bacteria</taxon>
        <taxon>Bacillati</taxon>
        <taxon>Actinomycetota</taxon>
        <taxon>Actinomycetes</taxon>
        <taxon>Pseudonocardiales</taxon>
        <taxon>Pseudonocardiaceae</taxon>
        <taxon>Saccharopolyspora</taxon>
    </lineage>
</organism>
<comment type="similarity">
    <text evidence="2">Belongs to the MshB deacetylase family. Mca subfamily.</text>
</comment>
<comment type="subunit">
    <text evidence="2">Monomer.</text>
</comment>
<dbReference type="InterPro" id="IPR017811">
    <property type="entry name" value="Mca"/>
</dbReference>
<dbReference type="InterPro" id="IPR024078">
    <property type="entry name" value="LmbE-like_dom_sf"/>
</dbReference>
<proteinExistence type="inferred from homology"/>
<dbReference type="Pfam" id="PF02585">
    <property type="entry name" value="PIG-L"/>
    <property type="match status" value="1"/>
</dbReference>
<evidence type="ECO:0000256" key="3">
    <source>
        <dbReference type="SAM" id="MobiDB-lite"/>
    </source>
</evidence>
<feature type="binding site" evidence="2">
    <location>
        <position position="16"/>
    </location>
    <ligand>
        <name>Zn(2+)</name>
        <dbReference type="ChEBI" id="CHEBI:29105"/>
    </ligand>
</feature>
<keyword evidence="1 2" id="KW-0862">Zinc</keyword>
<dbReference type="EC" id="3.5.1.115" evidence="2"/>
<dbReference type="InterPro" id="IPR003737">
    <property type="entry name" value="GlcNAc_PI_deacetylase-related"/>
</dbReference>
<accession>A0ABS5DHD6</accession>
<dbReference type="Proteomes" id="UP000674084">
    <property type="component" value="Unassembled WGS sequence"/>
</dbReference>
<dbReference type="Gene3D" id="3.40.50.10320">
    <property type="entry name" value="LmbE-like"/>
    <property type="match status" value="1"/>
</dbReference>
<evidence type="ECO:0000256" key="1">
    <source>
        <dbReference type="ARBA" id="ARBA00022833"/>
    </source>
</evidence>
<feature type="binding site" evidence="2">
    <location>
        <position position="143"/>
    </location>
    <ligand>
        <name>Zn(2+)</name>
        <dbReference type="ChEBI" id="CHEBI:29105"/>
    </ligand>
</feature>
<dbReference type="NCBIfam" id="TIGR03446">
    <property type="entry name" value="mycothiol_Mca"/>
    <property type="match status" value="1"/>
</dbReference>
<comment type="cofactor">
    <cofactor evidence="2">
        <name>Zn(2+)</name>
        <dbReference type="ChEBI" id="CHEBI:29105"/>
    </cofactor>
    <text evidence="2">Binds 1 zinc ion per subunit.</text>
</comment>
<dbReference type="HAMAP" id="MF_01482">
    <property type="entry name" value="Mca"/>
    <property type="match status" value="1"/>
</dbReference>
<gene>
    <name evidence="2 4" type="primary">mca</name>
    <name evidence="4" type="ORF">KBO27_17245</name>
</gene>
<reference evidence="4 5" key="1">
    <citation type="submission" date="2021-04" db="EMBL/GenBank/DDBJ databases">
        <title>Whole-genome sequencing of Saccharopolyspora endophytica KCTC 19397.</title>
        <authorList>
            <person name="Ay H."/>
            <person name="Saygin H."/>
            <person name="Sahin N."/>
        </authorList>
    </citation>
    <scope>NUCLEOTIDE SEQUENCE [LARGE SCALE GENOMIC DNA]</scope>
    <source>
        <strain evidence="4 5">KCTC 19397</strain>
    </source>
</reference>
<comment type="catalytic activity">
    <reaction evidence="2">
        <text>mycothiol S-conjugate + H2O = an N-acetyl-L-cysteine-S-conjugate + 1D-myo-inositol 2-amino-2-deoxy-alpha-D-glucopyranoside</text>
        <dbReference type="Rhea" id="RHEA:36543"/>
        <dbReference type="ChEBI" id="CHEBI:15377"/>
        <dbReference type="ChEBI" id="CHEBI:58718"/>
        <dbReference type="ChEBI" id="CHEBI:58886"/>
        <dbReference type="ChEBI" id="CHEBI:59633"/>
        <dbReference type="EC" id="3.5.1.115"/>
    </reaction>
</comment>
<feature type="binding site" evidence="2">
    <location>
        <position position="13"/>
    </location>
    <ligand>
        <name>Zn(2+)</name>
        <dbReference type="ChEBI" id="CHEBI:29105"/>
    </ligand>
</feature>
<name>A0ABS5DHD6_9PSEU</name>
<evidence type="ECO:0000313" key="4">
    <source>
        <dbReference type="EMBL" id="MBQ0925703.1"/>
    </source>
</evidence>
<dbReference type="SUPFAM" id="SSF102588">
    <property type="entry name" value="LmbE-like"/>
    <property type="match status" value="1"/>
</dbReference>
<evidence type="ECO:0000313" key="5">
    <source>
        <dbReference type="Proteomes" id="UP000674084"/>
    </source>
</evidence>
<comment type="function">
    <text evidence="2">A mycothiol (MSH, N-acetylcysteinyl-glucosaminyl-inositol) S-conjugate amidase, it recycles conjugated MSH to the N-acetyl cysteine conjugate (AcCys S-conjugate, a mercapturic acid) and the MSH precursor. Involved in MSH-dependent detoxification of a number of alkylating agents and antibiotics.</text>
</comment>
<dbReference type="RefSeq" id="WP_210971028.1">
    <property type="nucleotide sequence ID" value="NZ_JAGPXE010000007.1"/>
</dbReference>